<feature type="domain" description="NADP-dependent oxidoreductase" evidence="4">
    <location>
        <begin position="21"/>
        <end position="327"/>
    </location>
</feature>
<dbReference type="AlphaFoldDB" id="A0AAW1P0W6"/>
<dbReference type="PRINTS" id="PR01577">
    <property type="entry name" value="KCNABCHANNEL"/>
</dbReference>
<evidence type="ECO:0000259" key="4">
    <source>
        <dbReference type="Pfam" id="PF00248"/>
    </source>
</evidence>
<keyword evidence="3" id="KW-0560">Oxidoreductase</keyword>
<dbReference type="InterPro" id="IPR036812">
    <property type="entry name" value="NAD(P)_OxRdtase_dom_sf"/>
</dbReference>
<gene>
    <name evidence="5" type="ORF">WJX72_008571</name>
</gene>
<reference evidence="5 6" key="1">
    <citation type="journal article" date="2024" name="Nat. Commun.">
        <title>Phylogenomics reveals the evolutionary origins of lichenization in chlorophyte algae.</title>
        <authorList>
            <person name="Puginier C."/>
            <person name="Libourel C."/>
            <person name="Otte J."/>
            <person name="Skaloud P."/>
            <person name="Haon M."/>
            <person name="Grisel S."/>
            <person name="Petersen M."/>
            <person name="Berrin J.G."/>
            <person name="Delaux P.M."/>
            <person name="Dal Grande F."/>
            <person name="Keller J."/>
        </authorList>
    </citation>
    <scope>NUCLEOTIDE SEQUENCE [LARGE SCALE GENOMIC DNA]</scope>
    <source>
        <strain evidence="5 6">SAG 2043</strain>
    </source>
</reference>
<keyword evidence="6" id="KW-1185">Reference proteome</keyword>
<accession>A0AAW1P0W6</accession>
<name>A0AAW1P0W6_9CHLO</name>
<sequence>MAAAGLEYRNLGRSGLKVSALSFGVMNFGHVNDLKAATELVKTAVEGGINFFDNAETYGEGQAEVILGQALKDLGYKRSDLVLSTKIFFGRGHVFGAPKHANARGLSRKHIVEGMNDSLAALQTDYVDVVLAHRPDPETPVEETVRAFNHVIDKGQAYYWGTSEWSAAQIQEAWDVAQRLDLIGPIVEQPQYNLLERAKVEKEYLPLYDKYGLGLTTWSPLAGGLLTGRYSKASIPEDSRWKTEFFGKFKDMVFVEEKLDKVDKLKPIAEELGVSLAQLSLAWAYKNPHVSTILLGGSKPAQIVDSLQSVAVVEKLTPEVLAKIDAALGTKPE</sequence>
<proteinExistence type="inferred from homology"/>
<protein>
    <recommendedName>
        <fullName evidence="4">NADP-dependent oxidoreductase domain-containing protein</fullName>
    </recommendedName>
</protein>
<dbReference type="SUPFAM" id="SSF51430">
    <property type="entry name" value="NAD(P)-linked oxidoreductase"/>
    <property type="match status" value="1"/>
</dbReference>
<dbReference type="InterPro" id="IPR023210">
    <property type="entry name" value="NADP_OxRdtase_dom"/>
</dbReference>
<dbReference type="Gene3D" id="3.20.20.100">
    <property type="entry name" value="NADP-dependent oxidoreductase domain"/>
    <property type="match status" value="1"/>
</dbReference>
<evidence type="ECO:0000256" key="2">
    <source>
        <dbReference type="ARBA" id="ARBA00022857"/>
    </source>
</evidence>
<dbReference type="PANTHER" id="PTHR43150">
    <property type="entry name" value="HYPERKINETIC, ISOFORM M"/>
    <property type="match status" value="1"/>
</dbReference>
<dbReference type="InterPro" id="IPR005399">
    <property type="entry name" value="K_chnl_volt-dep_bsu_KCNAB-rel"/>
</dbReference>
<dbReference type="GO" id="GO:0016491">
    <property type="term" value="F:oxidoreductase activity"/>
    <property type="evidence" value="ECO:0007669"/>
    <property type="project" value="UniProtKB-KW"/>
</dbReference>
<evidence type="ECO:0000313" key="6">
    <source>
        <dbReference type="Proteomes" id="UP001489004"/>
    </source>
</evidence>
<dbReference type="EMBL" id="JALJOR010000019">
    <property type="protein sequence ID" value="KAK9803964.1"/>
    <property type="molecule type" value="Genomic_DNA"/>
</dbReference>
<evidence type="ECO:0000256" key="3">
    <source>
        <dbReference type="ARBA" id="ARBA00023002"/>
    </source>
</evidence>
<dbReference type="Pfam" id="PF00248">
    <property type="entry name" value="Aldo_ket_red"/>
    <property type="match status" value="1"/>
</dbReference>
<organism evidence="5 6">
    <name type="scientific">[Myrmecia] bisecta</name>
    <dbReference type="NCBI Taxonomy" id="41462"/>
    <lineage>
        <taxon>Eukaryota</taxon>
        <taxon>Viridiplantae</taxon>
        <taxon>Chlorophyta</taxon>
        <taxon>core chlorophytes</taxon>
        <taxon>Trebouxiophyceae</taxon>
        <taxon>Trebouxiales</taxon>
        <taxon>Trebouxiaceae</taxon>
        <taxon>Myrmecia</taxon>
    </lineage>
</organism>
<evidence type="ECO:0000256" key="1">
    <source>
        <dbReference type="ARBA" id="ARBA00006515"/>
    </source>
</evidence>
<dbReference type="Proteomes" id="UP001489004">
    <property type="component" value="Unassembled WGS sequence"/>
</dbReference>
<evidence type="ECO:0000313" key="5">
    <source>
        <dbReference type="EMBL" id="KAK9803964.1"/>
    </source>
</evidence>
<comment type="similarity">
    <text evidence="1">Belongs to the shaker potassium channel beta subunit family.</text>
</comment>
<keyword evidence="2" id="KW-0521">NADP</keyword>
<comment type="caution">
    <text evidence="5">The sequence shown here is derived from an EMBL/GenBank/DDBJ whole genome shotgun (WGS) entry which is preliminary data.</text>
</comment>
<dbReference type="PANTHER" id="PTHR43150:SF2">
    <property type="entry name" value="HYPERKINETIC, ISOFORM M"/>
    <property type="match status" value="1"/>
</dbReference>